<evidence type="ECO:0000313" key="1">
    <source>
        <dbReference type="EMBL" id="CRY96024.1"/>
    </source>
</evidence>
<dbReference type="EMBL" id="LN853479">
    <property type="protein sequence ID" value="CRY96024.1"/>
    <property type="molecule type" value="Genomic_DNA"/>
</dbReference>
<name>A0A0H5Q3P6_9ZZZZ</name>
<reference evidence="1" key="2">
    <citation type="submission" date="2015-07" db="EMBL/GenBank/DDBJ databases">
        <title>Plasmids, circular viruses and viroids from rat gut.</title>
        <authorList>
            <person name="Jorgensen T.J."/>
            <person name="Hansen M.A."/>
            <person name="Xu Z."/>
            <person name="Tabak M.A."/>
            <person name="Sorensen S.J."/>
            <person name="Hansen L.H."/>
        </authorList>
    </citation>
    <scope>NUCLEOTIDE SEQUENCE</scope>
    <source>
        <strain evidence="1">RGFK0876</strain>
    </source>
</reference>
<accession>A0A0H5Q3P6</accession>
<reference evidence="1" key="1">
    <citation type="submission" date="2015-06" db="EMBL/GenBank/DDBJ databases">
        <authorList>
            <person name="Joergensen T."/>
        </authorList>
    </citation>
    <scope>NUCLEOTIDE SEQUENCE</scope>
    <source>
        <strain evidence="1">RGFK0876</strain>
    </source>
</reference>
<protein>
    <submittedName>
        <fullName evidence="1">Uncharacterized protein</fullName>
    </submittedName>
</protein>
<dbReference type="AlphaFoldDB" id="A0A0H5Q3P6"/>
<proteinExistence type="predicted"/>
<sequence length="241" mass="26288">MPIPADLMKVNITVTLNSAMDEIAVFGFHLRRVHIAGNPTNWPSDVIDLAERIRDKWNTNMATAKAVWPQSAVWQKVEVYHLDTTNHAIDKGLAEFTGAAAYAGSAGQASLPFTSATCVSIFNYEPGRLSAYRGRRRGRFYLPALTVSAMTDGGLYLGSGPISIANLREGITAFLNDVEGMEFGGPYPDVADFAHLGILSVAASEFYQALYVAVDNIPDTMRTRGNRLQGTRVVTEIDVEE</sequence>
<organism evidence="1">
    <name type="scientific">uncultured prokaryote</name>
    <dbReference type="NCBI Taxonomy" id="198431"/>
    <lineage>
        <taxon>unclassified sequences</taxon>
        <taxon>environmental samples</taxon>
    </lineage>
</organism>